<feature type="transmembrane region" description="Helical" evidence="1">
    <location>
        <begin position="139"/>
        <end position="161"/>
    </location>
</feature>
<dbReference type="GO" id="GO:0016747">
    <property type="term" value="F:acyltransferase activity, transferring groups other than amino-acyl groups"/>
    <property type="evidence" value="ECO:0007669"/>
    <property type="project" value="InterPro"/>
</dbReference>
<feature type="transmembrane region" description="Helical" evidence="1">
    <location>
        <begin position="367"/>
        <end position="386"/>
    </location>
</feature>
<keyword evidence="5" id="KW-1185">Reference proteome</keyword>
<dbReference type="GO" id="GO:0016020">
    <property type="term" value="C:membrane"/>
    <property type="evidence" value="ECO:0007669"/>
    <property type="project" value="TreeGrafter"/>
</dbReference>
<feature type="transmembrane region" description="Helical" evidence="1">
    <location>
        <begin position="41"/>
        <end position="59"/>
    </location>
</feature>
<organism evidence="4 5">
    <name type="scientific">Sulfurisoma sediminicola</name>
    <dbReference type="NCBI Taxonomy" id="1381557"/>
    <lineage>
        <taxon>Bacteria</taxon>
        <taxon>Pseudomonadati</taxon>
        <taxon>Pseudomonadota</taxon>
        <taxon>Betaproteobacteria</taxon>
        <taxon>Nitrosomonadales</taxon>
        <taxon>Sterolibacteriaceae</taxon>
        <taxon>Sulfurisoma</taxon>
    </lineage>
</organism>
<evidence type="ECO:0000313" key="5">
    <source>
        <dbReference type="Proteomes" id="UP000268908"/>
    </source>
</evidence>
<dbReference type="Proteomes" id="UP000268908">
    <property type="component" value="Unassembled WGS sequence"/>
</dbReference>
<proteinExistence type="predicted"/>
<dbReference type="InterPro" id="IPR002656">
    <property type="entry name" value="Acyl_transf_3_dom"/>
</dbReference>
<feature type="transmembrane region" description="Helical" evidence="1">
    <location>
        <begin position="337"/>
        <end position="355"/>
    </location>
</feature>
<feature type="transmembrane region" description="Helical" evidence="1">
    <location>
        <begin position="168"/>
        <end position="186"/>
    </location>
</feature>
<dbReference type="OrthoDB" id="9814807at2"/>
<dbReference type="AlphaFoldDB" id="A0A497XJD5"/>
<feature type="domain" description="Acyltransferase 3" evidence="2">
    <location>
        <begin position="13"/>
        <end position="352"/>
    </location>
</feature>
<dbReference type="Pfam" id="PF19040">
    <property type="entry name" value="SGNH"/>
    <property type="match status" value="1"/>
</dbReference>
<evidence type="ECO:0000259" key="2">
    <source>
        <dbReference type="Pfam" id="PF01757"/>
    </source>
</evidence>
<keyword evidence="1" id="KW-0472">Membrane</keyword>
<name>A0A497XJD5_9PROT</name>
<keyword evidence="1" id="KW-0812">Transmembrane</keyword>
<dbReference type="PANTHER" id="PTHR23028">
    <property type="entry name" value="ACETYLTRANSFERASE"/>
    <property type="match status" value="1"/>
</dbReference>
<feature type="transmembrane region" description="Helical" evidence="1">
    <location>
        <begin position="206"/>
        <end position="224"/>
    </location>
</feature>
<dbReference type="Pfam" id="PF01757">
    <property type="entry name" value="Acyl_transf_3"/>
    <property type="match status" value="1"/>
</dbReference>
<dbReference type="RefSeq" id="WP_121239922.1">
    <property type="nucleotide sequence ID" value="NZ_BHVV01000001.1"/>
</dbReference>
<evidence type="ECO:0000259" key="3">
    <source>
        <dbReference type="Pfam" id="PF19040"/>
    </source>
</evidence>
<gene>
    <name evidence="4" type="ORF">DFR35_0538</name>
</gene>
<dbReference type="InterPro" id="IPR043968">
    <property type="entry name" value="SGNH"/>
</dbReference>
<accession>A0A497XJD5</accession>
<feature type="transmembrane region" description="Helical" evidence="1">
    <location>
        <begin position="244"/>
        <end position="263"/>
    </location>
</feature>
<evidence type="ECO:0000256" key="1">
    <source>
        <dbReference type="SAM" id="Phobius"/>
    </source>
</evidence>
<feature type="transmembrane region" description="Helical" evidence="1">
    <location>
        <begin position="269"/>
        <end position="286"/>
    </location>
</feature>
<dbReference type="PANTHER" id="PTHR23028:SF53">
    <property type="entry name" value="ACYL_TRANSF_3 DOMAIN-CONTAINING PROTEIN"/>
    <property type="match status" value="1"/>
</dbReference>
<reference evidence="4 5" key="1">
    <citation type="submission" date="2018-10" db="EMBL/GenBank/DDBJ databases">
        <title>Genomic Encyclopedia of Type Strains, Phase IV (KMG-IV): sequencing the most valuable type-strain genomes for metagenomic binning, comparative biology and taxonomic classification.</title>
        <authorList>
            <person name="Goeker M."/>
        </authorList>
    </citation>
    <scope>NUCLEOTIDE SEQUENCE [LARGE SCALE GENOMIC DNA]</scope>
    <source>
        <strain evidence="4 5">DSM 26916</strain>
    </source>
</reference>
<feature type="domain" description="SGNH" evidence="3">
    <location>
        <begin position="420"/>
        <end position="646"/>
    </location>
</feature>
<dbReference type="InterPro" id="IPR050879">
    <property type="entry name" value="Acyltransferase_3"/>
</dbReference>
<sequence>MNPQLPHPAYRPDIDGLRAVAVSSVVVFHVAPAYVPGGFSGVDVFFVISGYLISTILFGGLDRGTFSMIEFYARRARRIFPALIATLAATFLFGWLVLVDSEFTALGKHIAAGAFFVSNFVLRSEAGYFDTAAEQKPLLHLWSLGIEEQYYIVWPLILLAAFRMRKGITPGLLVALLLSSFALGVARAPGNPVSTFFLPPTRIWELLLGSLLAYLTVFRGRLWMQSANVPASDGRSLLGLPRRLQDILSLAGLLLLGVGLWGLDKSKVFPGWWALPPTVGTFLLIASGPNGWANRRLLSGRFAVFLGQISFPLYLWHWPVLFFMRLLAPRMSEGARGLAVVLLSTFLAWITYKYIEGKLRFSKAPSVPIFLSVALAVAGGIGYAAYKGAILPRNNDASINKIFRAIGEWDYPGVATPGDVLRIGTSPRKVLFLGDSNIEQYWPRVEKLVRERKDSARAAIFLTSGGCPPIPQVREAAHPNCNDLFDNVRRYAEDPAIEAVVIAASWSGYFAQRTTYFIEGAGTLHPGSPGNDAAFRNLSALVGAFRENRKDVYLILQIPQGQGLGPQSLFSRRLLQKVEIRDGGVGRSEVVGRMGNVMEKLREIGERHQVKVIDPLDVLCDSQVCPAVLPDGEPIYKDGAHLRPSFVRERIHFLDEAMLGKRTADGP</sequence>
<dbReference type="GO" id="GO:0009103">
    <property type="term" value="P:lipopolysaccharide biosynthetic process"/>
    <property type="evidence" value="ECO:0007669"/>
    <property type="project" value="TreeGrafter"/>
</dbReference>
<protein>
    <submittedName>
        <fullName evidence="4">Peptidoglycan/LPS O-acetylase OafA/YrhL</fullName>
    </submittedName>
</protein>
<feature type="transmembrane region" description="Helical" evidence="1">
    <location>
        <begin position="79"/>
        <end position="98"/>
    </location>
</feature>
<feature type="transmembrane region" description="Helical" evidence="1">
    <location>
        <begin position="298"/>
        <end position="317"/>
    </location>
</feature>
<comment type="caution">
    <text evidence="4">The sequence shown here is derived from an EMBL/GenBank/DDBJ whole genome shotgun (WGS) entry which is preliminary data.</text>
</comment>
<evidence type="ECO:0000313" key="4">
    <source>
        <dbReference type="EMBL" id="RLJ67984.1"/>
    </source>
</evidence>
<keyword evidence="1" id="KW-1133">Transmembrane helix</keyword>
<dbReference type="EMBL" id="RCCI01000004">
    <property type="protein sequence ID" value="RLJ67984.1"/>
    <property type="molecule type" value="Genomic_DNA"/>
</dbReference>